<dbReference type="SUPFAM" id="SSF55729">
    <property type="entry name" value="Acyl-CoA N-acyltransferases (Nat)"/>
    <property type="match status" value="1"/>
</dbReference>
<dbReference type="PANTHER" id="PTHR28631:SF1">
    <property type="entry name" value="ACTIN MATURATION PROTEASE"/>
    <property type="match status" value="1"/>
</dbReference>
<dbReference type="InterPro" id="IPR000182">
    <property type="entry name" value="GNAT_dom"/>
</dbReference>
<keyword evidence="10" id="KW-1185">Reference proteome</keyword>
<dbReference type="Gene3D" id="3.40.630.30">
    <property type="match status" value="1"/>
</dbReference>
<comment type="catalytic activity">
    <reaction evidence="7">
        <text>N-terminal N(alpha)-acetyl-L-cysteinyl-L-aspartyl-[protein] + H2O = N-terminal L-aspartyl-[protein] + N-acetyl-L-cysteine</text>
        <dbReference type="Rhea" id="RHEA:74579"/>
        <dbReference type="Rhea" id="RHEA-COMP:12669"/>
        <dbReference type="Rhea" id="RHEA-COMP:18395"/>
        <dbReference type="ChEBI" id="CHEBI:15377"/>
        <dbReference type="ChEBI" id="CHEBI:64720"/>
        <dbReference type="ChEBI" id="CHEBI:78236"/>
        <dbReference type="ChEBI" id="CHEBI:193599"/>
    </reaction>
    <physiologicalReaction direction="left-to-right" evidence="7">
        <dbReference type="Rhea" id="RHEA:74580"/>
    </physiologicalReaction>
</comment>
<protein>
    <recommendedName>
        <fullName evidence="5">Actin maturation protease</fullName>
    </recommendedName>
    <alternativeName>
        <fullName evidence="6">Actin aminopeptidase ACTMAP</fullName>
    </alternativeName>
</protein>
<organism evidence="9 10">
    <name type="scientific">Tetraparma gracilis</name>
    <dbReference type="NCBI Taxonomy" id="2962635"/>
    <lineage>
        <taxon>Eukaryota</taxon>
        <taxon>Sar</taxon>
        <taxon>Stramenopiles</taxon>
        <taxon>Ochrophyta</taxon>
        <taxon>Bolidophyceae</taxon>
        <taxon>Parmales</taxon>
        <taxon>Triparmaceae</taxon>
        <taxon>Tetraparma</taxon>
    </lineage>
</organism>
<reference evidence="9 10" key="1">
    <citation type="journal article" date="2023" name="Commun. Biol.">
        <title>Genome analysis of Parmales, the sister group of diatoms, reveals the evolutionary specialization of diatoms from phago-mixotrophs to photoautotrophs.</title>
        <authorList>
            <person name="Ban H."/>
            <person name="Sato S."/>
            <person name="Yoshikawa S."/>
            <person name="Yamada K."/>
            <person name="Nakamura Y."/>
            <person name="Ichinomiya M."/>
            <person name="Sato N."/>
            <person name="Blanc-Mathieu R."/>
            <person name="Endo H."/>
            <person name="Kuwata A."/>
            <person name="Ogata H."/>
        </authorList>
    </citation>
    <scope>NUCLEOTIDE SEQUENCE [LARGE SCALE GENOMIC DNA]</scope>
</reference>
<accession>A0ABQ6MR12</accession>
<dbReference type="Pfam" id="PF21646">
    <property type="entry name" value="ACTMAP-like_C"/>
    <property type="match status" value="1"/>
</dbReference>
<comment type="caution">
    <text evidence="9">The sequence shown here is derived from an EMBL/GenBank/DDBJ whole genome shotgun (WGS) entry which is preliminary data.</text>
</comment>
<evidence type="ECO:0000256" key="2">
    <source>
        <dbReference type="ARBA" id="ARBA00022670"/>
    </source>
</evidence>
<evidence type="ECO:0000256" key="4">
    <source>
        <dbReference type="ARBA" id="ARBA00034725"/>
    </source>
</evidence>
<keyword evidence="1" id="KW-0031">Aminopeptidase</keyword>
<comment type="similarity">
    <text evidence="4">Belongs to the ACTMAP family.</text>
</comment>
<dbReference type="Pfam" id="PF00583">
    <property type="entry name" value="Acetyltransf_1"/>
    <property type="match status" value="1"/>
</dbReference>
<evidence type="ECO:0000256" key="1">
    <source>
        <dbReference type="ARBA" id="ARBA00022438"/>
    </source>
</evidence>
<evidence type="ECO:0000313" key="10">
    <source>
        <dbReference type="Proteomes" id="UP001165060"/>
    </source>
</evidence>
<gene>
    <name evidence="9" type="ORF">TeGR_g5154</name>
</gene>
<dbReference type="PROSITE" id="PS51186">
    <property type="entry name" value="GNAT"/>
    <property type="match status" value="1"/>
</dbReference>
<dbReference type="PANTHER" id="PTHR28631">
    <property type="entry name" value="UPF0692 PROTEIN C19ORF54"/>
    <property type="match status" value="1"/>
</dbReference>
<evidence type="ECO:0000256" key="5">
    <source>
        <dbReference type="ARBA" id="ARBA00034848"/>
    </source>
</evidence>
<dbReference type="InterPro" id="IPR040043">
    <property type="entry name" value="ACTMAP"/>
</dbReference>
<evidence type="ECO:0000313" key="9">
    <source>
        <dbReference type="EMBL" id="GMI30482.1"/>
    </source>
</evidence>
<keyword evidence="3" id="KW-0378">Hydrolase</keyword>
<evidence type="ECO:0000256" key="6">
    <source>
        <dbReference type="ARBA" id="ARBA00034908"/>
    </source>
</evidence>
<proteinExistence type="inferred from homology"/>
<evidence type="ECO:0000256" key="3">
    <source>
        <dbReference type="ARBA" id="ARBA00022801"/>
    </source>
</evidence>
<evidence type="ECO:0000256" key="7">
    <source>
        <dbReference type="ARBA" id="ARBA00049041"/>
    </source>
</evidence>
<feature type="domain" description="N-acetyltransferase" evidence="8">
    <location>
        <begin position="12"/>
        <end position="166"/>
    </location>
</feature>
<dbReference type="EMBL" id="BRYB01000468">
    <property type="protein sequence ID" value="GMI30482.1"/>
    <property type="molecule type" value="Genomic_DNA"/>
</dbReference>
<dbReference type="InterPro" id="IPR016181">
    <property type="entry name" value="Acyl_CoA_acyltransferase"/>
</dbReference>
<keyword evidence="2" id="KW-0645">Protease</keyword>
<sequence length="450" mass="49129">MSALPPAPLQLVRLNPREDERIGAAKLIARSAFNIESVDFQLAPASQKGLVLNTSFVLLEADVVVGYACLKPHHGPKADGHRNEAILHSLCIDESKRGRGYGTFLANTLCTHAKNEMGINFVLLTPEKKNEAALIRLYSRCGFVQMGEGEDVTNMGSALSERLERTSTDVGKLSDLFRTRGRVQENSQPGAGGGVWMRRRMRDRSELQDRKWVGEPEFRRAVETCKKVGVWGSGGAGGGSWEFVGPGTEASVYGLRWEPQLGPMCGLAALYIALGMVADTPEINLLQLAQSLNFTKDGEMFCAEDMAQLCGRSGLRAELRSLDELRRDPNLLPAAIDASGCWLVAFDLVGNRVGERGGASAHWGLVTGYAEKRGAGEFAVTRRAEGGEMKERERGDIVLYIQHSQNEQPIFVGAEELFSSNQLIGAPNRKYAHVAERMGLSGTIIRLQAK</sequence>
<evidence type="ECO:0000259" key="8">
    <source>
        <dbReference type="PROSITE" id="PS51186"/>
    </source>
</evidence>
<dbReference type="Proteomes" id="UP001165060">
    <property type="component" value="Unassembled WGS sequence"/>
</dbReference>
<dbReference type="CDD" id="cd04301">
    <property type="entry name" value="NAT_SF"/>
    <property type="match status" value="1"/>
</dbReference>
<name>A0ABQ6MR12_9STRA</name>